<dbReference type="AlphaFoldDB" id="A0A9P0AVW1"/>
<protein>
    <submittedName>
        <fullName evidence="1">Uncharacterized protein</fullName>
    </submittedName>
</protein>
<evidence type="ECO:0000313" key="1">
    <source>
        <dbReference type="EMBL" id="CAH0550781.1"/>
    </source>
</evidence>
<dbReference type="EMBL" id="OV121133">
    <property type="protein sequence ID" value="CAH0550781.1"/>
    <property type="molecule type" value="Genomic_DNA"/>
</dbReference>
<dbReference type="Proteomes" id="UP001154078">
    <property type="component" value="Chromosome 2"/>
</dbReference>
<sequence length="153" mass="17684">MLPLRLATVARSEGSPSTSTQNKLGLQSNIIPSIEQPSTFKTVATEADIFDSEDSLREPNYSPSDESDVLSDNLTVAEIRKRRKNARQTMNALMQPEVDCTRTGNVRRSCEQCKRKCHLHFSENRRELINQAYWSMTWQERQIFLTSKFPQWM</sequence>
<proteinExistence type="predicted"/>
<organism evidence="1 2">
    <name type="scientific">Brassicogethes aeneus</name>
    <name type="common">Rape pollen beetle</name>
    <name type="synonym">Meligethes aeneus</name>
    <dbReference type="NCBI Taxonomy" id="1431903"/>
    <lineage>
        <taxon>Eukaryota</taxon>
        <taxon>Metazoa</taxon>
        <taxon>Ecdysozoa</taxon>
        <taxon>Arthropoda</taxon>
        <taxon>Hexapoda</taxon>
        <taxon>Insecta</taxon>
        <taxon>Pterygota</taxon>
        <taxon>Neoptera</taxon>
        <taxon>Endopterygota</taxon>
        <taxon>Coleoptera</taxon>
        <taxon>Polyphaga</taxon>
        <taxon>Cucujiformia</taxon>
        <taxon>Nitidulidae</taxon>
        <taxon>Meligethinae</taxon>
        <taxon>Brassicogethes</taxon>
    </lineage>
</organism>
<reference evidence="1" key="1">
    <citation type="submission" date="2021-12" db="EMBL/GenBank/DDBJ databases">
        <authorList>
            <person name="King R."/>
        </authorList>
    </citation>
    <scope>NUCLEOTIDE SEQUENCE</scope>
</reference>
<gene>
    <name evidence="1" type="ORF">MELIAE_LOCUS3521</name>
</gene>
<accession>A0A9P0AVW1</accession>
<evidence type="ECO:0000313" key="2">
    <source>
        <dbReference type="Proteomes" id="UP001154078"/>
    </source>
</evidence>
<keyword evidence="2" id="KW-1185">Reference proteome</keyword>
<name>A0A9P0AVW1_BRAAE</name>